<dbReference type="PANTHER" id="PTHR30480:SF16">
    <property type="entry name" value="GLYCOSIDE HYDROLASE FAMILY 3 DOMAIN PROTEIN"/>
    <property type="match status" value="1"/>
</dbReference>
<keyword evidence="3" id="KW-0326">Glycosidase</keyword>
<feature type="chain" id="PRO_5046969060" evidence="4">
    <location>
        <begin position="28"/>
        <end position="403"/>
    </location>
</feature>
<evidence type="ECO:0000256" key="3">
    <source>
        <dbReference type="ARBA" id="ARBA00023295"/>
    </source>
</evidence>
<dbReference type="GO" id="GO:0016787">
    <property type="term" value="F:hydrolase activity"/>
    <property type="evidence" value="ECO:0007669"/>
    <property type="project" value="UniProtKB-KW"/>
</dbReference>
<comment type="caution">
    <text evidence="6">The sequence shown here is derived from an EMBL/GenBank/DDBJ whole genome shotgun (WGS) entry which is preliminary data.</text>
</comment>
<dbReference type="EMBL" id="BTCL01000004">
    <property type="protein sequence ID" value="GMK44597.1"/>
    <property type="molecule type" value="Genomic_DNA"/>
</dbReference>
<dbReference type="PANTHER" id="PTHR30480">
    <property type="entry name" value="BETA-HEXOSAMINIDASE-RELATED"/>
    <property type="match status" value="1"/>
</dbReference>
<dbReference type="RefSeq" id="WP_317979559.1">
    <property type="nucleotide sequence ID" value="NZ_BTCL01000004.1"/>
</dbReference>
<evidence type="ECO:0000256" key="2">
    <source>
        <dbReference type="ARBA" id="ARBA00022801"/>
    </source>
</evidence>
<name>A0ABQ6NKA7_9BACL</name>
<dbReference type="Proteomes" id="UP001285921">
    <property type="component" value="Unassembled WGS sequence"/>
</dbReference>
<evidence type="ECO:0000259" key="5">
    <source>
        <dbReference type="Pfam" id="PF00933"/>
    </source>
</evidence>
<dbReference type="PROSITE" id="PS51257">
    <property type="entry name" value="PROKAR_LIPOPROTEIN"/>
    <property type="match status" value="1"/>
</dbReference>
<gene>
    <name evidence="6" type="ORF">PghCCS26_17250</name>
</gene>
<keyword evidence="4" id="KW-0732">Signal</keyword>
<dbReference type="NCBIfam" id="NF003740">
    <property type="entry name" value="PRK05337.1"/>
    <property type="match status" value="1"/>
</dbReference>
<evidence type="ECO:0000313" key="7">
    <source>
        <dbReference type="Proteomes" id="UP001285921"/>
    </source>
</evidence>
<evidence type="ECO:0000256" key="1">
    <source>
        <dbReference type="ARBA" id="ARBA00005336"/>
    </source>
</evidence>
<dbReference type="InterPro" id="IPR050226">
    <property type="entry name" value="NagZ_Beta-hexosaminidase"/>
</dbReference>
<reference evidence="6 7" key="1">
    <citation type="submission" date="2023-05" db="EMBL/GenBank/DDBJ databases">
        <title>Draft genome of Paenibacillus sp. CCS26.</title>
        <authorList>
            <person name="Akita H."/>
            <person name="Shinto Y."/>
            <person name="Kimura Z."/>
        </authorList>
    </citation>
    <scope>NUCLEOTIDE SEQUENCE [LARGE SCALE GENOMIC DNA]</scope>
    <source>
        <strain evidence="6 7">CCS26</strain>
    </source>
</reference>
<organism evidence="6 7">
    <name type="scientific">Paenibacillus glycanilyticus</name>
    <dbReference type="NCBI Taxonomy" id="126569"/>
    <lineage>
        <taxon>Bacteria</taxon>
        <taxon>Bacillati</taxon>
        <taxon>Bacillota</taxon>
        <taxon>Bacilli</taxon>
        <taxon>Bacillales</taxon>
        <taxon>Paenibacillaceae</taxon>
        <taxon>Paenibacillus</taxon>
    </lineage>
</organism>
<keyword evidence="7" id="KW-1185">Reference proteome</keyword>
<accession>A0ABQ6NKA7</accession>
<dbReference type="SUPFAM" id="SSF51445">
    <property type="entry name" value="(Trans)glycosidases"/>
    <property type="match status" value="1"/>
</dbReference>
<comment type="similarity">
    <text evidence="1">Belongs to the glycosyl hydrolase 3 family.</text>
</comment>
<dbReference type="InterPro" id="IPR036962">
    <property type="entry name" value="Glyco_hydro_3_N_sf"/>
</dbReference>
<protein>
    <submittedName>
        <fullName evidence="6">Glycoside hydrolase family 3</fullName>
    </submittedName>
</protein>
<evidence type="ECO:0000313" key="6">
    <source>
        <dbReference type="EMBL" id="GMK44597.1"/>
    </source>
</evidence>
<feature type="signal peptide" evidence="4">
    <location>
        <begin position="1"/>
        <end position="27"/>
    </location>
</feature>
<dbReference type="Gene3D" id="3.20.20.300">
    <property type="entry name" value="Glycoside hydrolase, family 3, N-terminal domain"/>
    <property type="match status" value="1"/>
</dbReference>
<dbReference type="InterPro" id="IPR017853">
    <property type="entry name" value="GH"/>
</dbReference>
<dbReference type="Pfam" id="PF00933">
    <property type="entry name" value="Glyco_hydro_3"/>
    <property type="match status" value="1"/>
</dbReference>
<evidence type="ECO:0000256" key="4">
    <source>
        <dbReference type="SAM" id="SignalP"/>
    </source>
</evidence>
<proteinExistence type="inferred from homology"/>
<dbReference type="InterPro" id="IPR001764">
    <property type="entry name" value="Glyco_hydro_3_N"/>
</dbReference>
<sequence>MRYFRMFTLYATIFTLLVLTGCGTAEQQQPVISETPKPIDPIARLVASMSLSEKIGQMILVGMDGTEIQPEISKLVKDNHVGGIILYSNNIASASQTIKLVNDLKQMNKDNGAKLPLLLSTDQEGGRVSRLPKQIKAFPASRTIGKTNDPQYAYQVGTALGEAVKAIGLNTDFAPVLDINTNPKNPVIGNRAFGTTAELVSSMGVQEMLGIQSEGVIPVVKHFPGHGDTSVDSHLGLPVVDHDLERLRSIEFVPFSSAIKEGAPMVMVAHILMNKLDPNTPASMSKKVIQDYLRGELKFGGVVITDDMTMGAVGKVKPIGPASVQAVQAGADIILVGHDPVQQQSVIDALTAAAQNGEISPSVLDASVYRIVKLKQSFKLSDQPTSSIDIAALNQHIQAALEK</sequence>
<feature type="domain" description="Glycoside hydrolase family 3 N-terminal" evidence="5">
    <location>
        <begin position="51"/>
        <end position="374"/>
    </location>
</feature>
<keyword evidence="2 6" id="KW-0378">Hydrolase</keyword>